<keyword evidence="2" id="KW-1185">Reference proteome</keyword>
<comment type="caution">
    <text evidence="1">The sequence shown here is derived from an EMBL/GenBank/DDBJ whole genome shotgun (WGS) entry which is preliminary data.</text>
</comment>
<sequence length="501" mass="59560">MFIEKVNFQCNLYFVMNLVFKHDNLKDKNESLEKTTLYSSIMSTRIPTFRNFQSMINHFQKLITDFSQMEDKSISPNEQYLKRLTYYCICRYISENSDLIVPLIPEDFRGFDLPTELDIPITKNIYEISPETLPILYFVKYYKPKGGNQSERQFLEKFYSHFTQKYFQFRSKFCLLKVFCVKILTKALIWMNEYYPCFAVAPAYINENRIVLFCAIAKLISNNFSLYAHQTGVKCLLKILQNNIYSDDLLKFIPLLMNVSNYQCTLNNIYQCITYLIIHTNNEYLTISTDFLNRQKFHEFSYESMIAFLEMMSIFISNNKIGDYQHWEELIELSIEYILFDYQNYETLLLCSKLLFAYFKDIKESQEVIINILKKKIIGYSFESIKSRIRIITQIFIVSCTSIYEQKRILKQQSNNCKIVQKNENPMSKEQIIIRIAEQYNIPLKELIPIEEIILIEKQLSFENHQIIIDTMSLICQQITQGFNGTNNHENNNDFENNNDT</sequence>
<dbReference type="RefSeq" id="XP_068357481.1">
    <property type="nucleotide sequence ID" value="XM_068506015.1"/>
</dbReference>
<dbReference type="AlphaFoldDB" id="A0A1J4JYW2"/>
<dbReference type="Proteomes" id="UP000179807">
    <property type="component" value="Unassembled WGS sequence"/>
</dbReference>
<dbReference type="VEuPathDB" id="TrichDB:TRFO_28172"/>
<dbReference type="GeneID" id="94840719"/>
<protein>
    <submittedName>
        <fullName evidence="1">Uncharacterized protein</fullName>
    </submittedName>
</protein>
<name>A0A1J4JYW2_9EUKA</name>
<organism evidence="1 2">
    <name type="scientific">Tritrichomonas foetus</name>
    <dbReference type="NCBI Taxonomy" id="1144522"/>
    <lineage>
        <taxon>Eukaryota</taxon>
        <taxon>Metamonada</taxon>
        <taxon>Parabasalia</taxon>
        <taxon>Tritrichomonadida</taxon>
        <taxon>Tritrichomonadidae</taxon>
        <taxon>Tritrichomonas</taxon>
    </lineage>
</organism>
<evidence type="ECO:0000313" key="2">
    <source>
        <dbReference type="Proteomes" id="UP000179807"/>
    </source>
</evidence>
<reference evidence="1" key="1">
    <citation type="submission" date="2016-10" db="EMBL/GenBank/DDBJ databases">
        <authorList>
            <person name="Benchimol M."/>
            <person name="Almeida L.G."/>
            <person name="Vasconcelos A.T."/>
            <person name="Perreira-Neves A."/>
            <person name="Rosa I.A."/>
            <person name="Tasca T."/>
            <person name="Bogo M.R."/>
            <person name="de Souza W."/>
        </authorList>
    </citation>
    <scope>NUCLEOTIDE SEQUENCE [LARGE SCALE GENOMIC DNA]</scope>
    <source>
        <strain evidence="1">K</strain>
    </source>
</reference>
<gene>
    <name evidence="1" type="ORF">TRFO_28172</name>
</gene>
<dbReference type="EMBL" id="MLAK01000796">
    <property type="protein sequence ID" value="OHT04345.1"/>
    <property type="molecule type" value="Genomic_DNA"/>
</dbReference>
<accession>A0A1J4JYW2</accession>
<proteinExistence type="predicted"/>
<evidence type="ECO:0000313" key="1">
    <source>
        <dbReference type="EMBL" id="OHT04345.1"/>
    </source>
</evidence>